<reference evidence="2 3" key="1">
    <citation type="journal article" date="2018" name="Science">
        <title>The opium poppy genome and morphinan production.</title>
        <authorList>
            <person name="Guo L."/>
            <person name="Winzer T."/>
            <person name="Yang X."/>
            <person name="Li Y."/>
            <person name="Ning Z."/>
            <person name="He Z."/>
            <person name="Teodor R."/>
            <person name="Lu Y."/>
            <person name="Bowser T.A."/>
            <person name="Graham I.A."/>
            <person name="Ye K."/>
        </authorList>
    </citation>
    <scope>NUCLEOTIDE SEQUENCE [LARGE SCALE GENOMIC DNA]</scope>
    <source>
        <strain evidence="3">cv. HN1</strain>
        <tissue evidence="2">Leaves</tissue>
    </source>
</reference>
<dbReference type="AlphaFoldDB" id="A0A4Y7J093"/>
<dbReference type="Gramene" id="RZC53470">
    <property type="protein sequence ID" value="RZC53470"/>
    <property type="gene ID" value="C5167_012326"/>
</dbReference>
<feature type="chain" id="PRO_5021459883" evidence="1">
    <location>
        <begin position="29"/>
        <end position="87"/>
    </location>
</feature>
<dbReference type="Proteomes" id="UP000316621">
    <property type="component" value="Chromosome 3"/>
</dbReference>
<keyword evidence="1" id="KW-0732">Signal</keyword>
<name>A0A4Y7J093_PAPSO</name>
<feature type="signal peptide" evidence="1">
    <location>
        <begin position="1"/>
        <end position="28"/>
    </location>
</feature>
<evidence type="ECO:0000313" key="3">
    <source>
        <dbReference type="Proteomes" id="UP000316621"/>
    </source>
</evidence>
<keyword evidence="3" id="KW-1185">Reference proteome</keyword>
<dbReference type="EMBL" id="CM010717">
    <property type="protein sequence ID" value="RZC53470.1"/>
    <property type="molecule type" value="Genomic_DNA"/>
</dbReference>
<evidence type="ECO:0000256" key="1">
    <source>
        <dbReference type="SAM" id="SignalP"/>
    </source>
</evidence>
<sequence length="87" mass="9742">MDIFSFLLRLSFLFSPHFLLLRLRLLTTSIISPAVDSAAAAKFPSKAGYRIEGVGVGDYHGRESEFEQRTQLERVLAAIEVVNLVMD</sequence>
<evidence type="ECO:0000313" key="2">
    <source>
        <dbReference type="EMBL" id="RZC53470.1"/>
    </source>
</evidence>
<organism evidence="2 3">
    <name type="scientific">Papaver somniferum</name>
    <name type="common">Opium poppy</name>
    <dbReference type="NCBI Taxonomy" id="3469"/>
    <lineage>
        <taxon>Eukaryota</taxon>
        <taxon>Viridiplantae</taxon>
        <taxon>Streptophyta</taxon>
        <taxon>Embryophyta</taxon>
        <taxon>Tracheophyta</taxon>
        <taxon>Spermatophyta</taxon>
        <taxon>Magnoliopsida</taxon>
        <taxon>Ranunculales</taxon>
        <taxon>Papaveraceae</taxon>
        <taxon>Papaveroideae</taxon>
        <taxon>Papaver</taxon>
    </lineage>
</organism>
<proteinExistence type="predicted"/>
<accession>A0A4Y7J093</accession>
<protein>
    <submittedName>
        <fullName evidence="2">Uncharacterized protein</fullName>
    </submittedName>
</protein>
<gene>
    <name evidence="2" type="ORF">C5167_012326</name>
</gene>